<dbReference type="EMBL" id="GBXM01011958">
    <property type="protein sequence ID" value="JAH96619.1"/>
    <property type="molecule type" value="Transcribed_RNA"/>
</dbReference>
<protein>
    <submittedName>
        <fullName evidence="1">Uncharacterized protein</fullName>
    </submittedName>
</protein>
<sequence length="78" mass="8768">MNKVLCYCESLKTTVSRKKTIPPRQTGSSGWQTLCDFTPRKIRTRSEIKLHFASTPQTCVYIADVKSSSVFVGVKDDP</sequence>
<proteinExistence type="predicted"/>
<reference evidence="1" key="1">
    <citation type="submission" date="2014-11" db="EMBL/GenBank/DDBJ databases">
        <authorList>
            <person name="Amaro Gonzalez C."/>
        </authorList>
    </citation>
    <scope>NUCLEOTIDE SEQUENCE</scope>
</reference>
<name>A0A0E9X201_ANGAN</name>
<dbReference type="AlphaFoldDB" id="A0A0E9X201"/>
<reference evidence="1" key="2">
    <citation type="journal article" date="2015" name="Fish Shellfish Immunol.">
        <title>Early steps in the European eel (Anguilla anguilla)-Vibrio vulnificus interaction in the gills: Role of the RtxA13 toxin.</title>
        <authorList>
            <person name="Callol A."/>
            <person name="Pajuelo D."/>
            <person name="Ebbesson L."/>
            <person name="Teles M."/>
            <person name="MacKenzie S."/>
            <person name="Amaro C."/>
        </authorList>
    </citation>
    <scope>NUCLEOTIDE SEQUENCE</scope>
</reference>
<accession>A0A0E9X201</accession>
<evidence type="ECO:0000313" key="1">
    <source>
        <dbReference type="EMBL" id="JAH96619.1"/>
    </source>
</evidence>
<organism evidence="1">
    <name type="scientific">Anguilla anguilla</name>
    <name type="common">European freshwater eel</name>
    <name type="synonym">Muraena anguilla</name>
    <dbReference type="NCBI Taxonomy" id="7936"/>
    <lineage>
        <taxon>Eukaryota</taxon>
        <taxon>Metazoa</taxon>
        <taxon>Chordata</taxon>
        <taxon>Craniata</taxon>
        <taxon>Vertebrata</taxon>
        <taxon>Euteleostomi</taxon>
        <taxon>Actinopterygii</taxon>
        <taxon>Neopterygii</taxon>
        <taxon>Teleostei</taxon>
        <taxon>Anguilliformes</taxon>
        <taxon>Anguillidae</taxon>
        <taxon>Anguilla</taxon>
    </lineage>
</organism>